<dbReference type="GO" id="GO:0003700">
    <property type="term" value="F:DNA-binding transcription factor activity"/>
    <property type="evidence" value="ECO:0007669"/>
    <property type="project" value="InterPro"/>
</dbReference>
<evidence type="ECO:0000313" key="3">
    <source>
        <dbReference type="Proteomes" id="UP000003438"/>
    </source>
</evidence>
<proteinExistence type="predicted"/>
<feature type="domain" description="HTH lysR-type" evidence="1">
    <location>
        <begin position="191"/>
        <end position="239"/>
    </location>
</feature>
<reference evidence="2" key="1">
    <citation type="submission" date="2009-12" db="EMBL/GenBank/DDBJ databases">
        <authorList>
            <person name="Weinstock G."/>
            <person name="Sodergren E."/>
            <person name="Clifton S."/>
            <person name="Fulton L."/>
            <person name="Fulton B."/>
            <person name="Courtney L."/>
            <person name="Fronick C."/>
            <person name="Harrison M."/>
            <person name="Strong C."/>
            <person name="Farmer C."/>
            <person name="Delahaunty K."/>
            <person name="Markovic C."/>
            <person name="Hall O."/>
            <person name="Minx P."/>
            <person name="Tomlinson C."/>
            <person name="Mitreva M."/>
            <person name="Nelson J."/>
            <person name="Hou S."/>
            <person name="Wollam A."/>
            <person name="Pepin K.H."/>
            <person name="Johnson M."/>
            <person name="Bhonagiri V."/>
            <person name="Nash W.E."/>
            <person name="Warren W."/>
            <person name="Chinwalla A."/>
            <person name="Mardis E.R."/>
            <person name="Wilson R.K."/>
        </authorList>
    </citation>
    <scope>NUCLEOTIDE SEQUENCE [LARGE SCALE GENOMIC DNA]</scope>
    <source>
        <strain evidence="2">DSM 15176</strain>
    </source>
</reference>
<dbReference type="STRING" id="411471.SUBVAR_06392"/>
<comment type="caution">
    <text evidence="2">The sequence shown here is derived from an EMBL/GenBank/DDBJ whole genome shotgun (WGS) entry which is preliminary data.</text>
</comment>
<sequence>MPRSAVFVITGAPCTGKSTLAAWLCRRLPQPVGGLRTLCTGRCTAGALFSLQDLGSGRLTPCTRQEEDRVFPLYRVWEETGAALLRQALQSGTGTILVDEALPPWPQCPAWNAALKAVLQSGRPVVLTVGKEGLAAVQALCGEKTVHWLDLDAQSSDALRAAWGKILPVPLHAGVSVRLFREEKCFGTGPMELLELVGRTGSLHRAAAAMGMAYSKAWRMLGKLERQWGFAMLERRPGGTGGGGSLLTPRAWELLRRYRALRWETEQAARTSFSRWFGDFPDGQEEK</sequence>
<protein>
    <submittedName>
        <fullName evidence="2">Transcriptional regulator, LysR family</fullName>
    </submittedName>
</protein>
<dbReference type="EMBL" id="ACBY02000029">
    <property type="protein sequence ID" value="EFB75271.1"/>
    <property type="molecule type" value="Genomic_DNA"/>
</dbReference>
<dbReference type="PANTHER" id="PTHR30432">
    <property type="entry name" value="TRANSCRIPTIONAL REGULATOR MODE"/>
    <property type="match status" value="1"/>
</dbReference>
<dbReference type="Gene3D" id="3.40.50.300">
    <property type="entry name" value="P-loop containing nucleotide triphosphate hydrolases"/>
    <property type="match status" value="1"/>
</dbReference>
<dbReference type="PANTHER" id="PTHR30432:SF1">
    <property type="entry name" value="DNA-BINDING TRANSCRIPTIONAL DUAL REGULATOR MODE"/>
    <property type="match status" value="1"/>
</dbReference>
<dbReference type="InterPro" id="IPR036388">
    <property type="entry name" value="WH-like_DNA-bd_sf"/>
</dbReference>
<dbReference type="RefSeq" id="WP_007047755.1">
    <property type="nucleotide sequence ID" value="NZ_GG704769.1"/>
</dbReference>
<evidence type="ECO:0000259" key="1">
    <source>
        <dbReference type="Pfam" id="PF00126"/>
    </source>
</evidence>
<dbReference type="eggNOG" id="COG2005">
    <property type="taxonomic scope" value="Bacteria"/>
</dbReference>
<dbReference type="Pfam" id="PF03266">
    <property type="entry name" value="NTPase_1"/>
    <property type="match status" value="1"/>
</dbReference>
<evidence type="ECO:0000313" key="2">
    <source>
        <dbReference type="EMBL" id="EFB75271.1"/>
    </source>
</evidence>
<dbReference type="GO" id="GO:0017111">
    <property type="term" value="F:ribonucleoside triphosphate phosphatase activity"/>
    <property type="evidence" value="ECO:0007669"/>
    <property type="project" value="InterPro"/>
</dbReference>
<dbReference type="Gene3D" id="1.10.10.10">
    <property type="entry name" value="Winged helix-like DNA-binding domain superfamily/Winged helix DNA-binding domain"/>
    <property type="match status" value="1"/>
</dbReference>
<dbReference type="InterPro" id="IPR004948">
    <property type="entry name" value="Nuc-triphosphatase_THEP1"/>
</dbReference>
<dbReference type="SUPFAM" id="SSF52540">
    <property type="entry name" value="P-loop containing nucleoside triphosphate hydrolases"/>
    <property type="match status" value="1"/>
</dbReference>
<dbReference type="InterPro" id="IPR027417">
    <property type="entry name" value="P-loop_NTPase"/>
</dbReference>
<dbReference type="InterPro" id="IPR051815">
    <property type="entry name" value="Molybdate_resp_trans_reg"/>
</dbReference>
<accession>D1PPS5</accession>
<dbReference type="InterPro" id="IPR000847">
    <property type="entry name" value="LysR_HTH_N"/>
</dbReference>
<dbReference type="Pfam" id="PF00126">
    <property type="entry name" value="HTH_1"/>
    <property type="match status" value="1"/>
</dbReference>
<gene>
    <name evidence="2" type="ORF">SUBVAR_06392</name>
</gene>
<dbReference type="HOGENOM" id="CLU_969516_0_0_9"/>
<name>D1PPS5_9FIRM</name>
<dbReference type="Proteomes" id="UP000003438">
    <property type="component" value="Unassembled WGS sequence"/>
</dbReference>
<dbReference type="SUPFAM" id="SSF46785">
    <property type="entry name" value="Winged helix' DNA-binding domain"/>
    <property type="match status" value="1"/>
</dbReference>
<dbReference type="InterPro" id="IPR036390">
    <property type="entry name" value="WH_DNA-bd_sf"/>
</dbReference>
<dbReference type="AlphaFoldDB" id="D1PPS5"/>
<organism evidence="2 3">
    <name type="scientific">Subdoligranulum variabile DSM 15176</name>
    <dbReference type="NCBI Taxonomy" id="411471"/>
    <lineage>
        <taxon>Bacteria</taxon>
        <taxon>Bacillati</taxon>
        <taxon>Bacillota</taxon>
        <taxon>Clostridia</taxon>
        <taxon>Eubacteriales</taxon>
        <taxon>Oscillospiraceae</taxon>
        <taxon>Subdoligranulum</taxon>
    </lineage>
</organism>
<keyword evidence="3" id="KW-1185">Reference proteome</keyword>